<dbReference type="FunFam" id="2.70.98.10:FF:000003">
    <property type="entry name" value="Aldose 1-epimerase"/>
    <property type="match status" value="1"/>
</dbReference>
<evidence type="ECO:0000256" key="6">
    <source>
        <dbReference type="ARBA" id="ARBA00022553"/>
    </source>
</evidence>
<comment type="catalytic activity">
    <reaction evidence="9">
        <text>alpha-D-glucose = beta-D-glucose</text>
        <dbReference type="Rhea" id="RHEA:10264"/>
        <dbReference type="ChEBI" id="CHEBI:15903"/>
        <dbReference type="ChEBI" id="CHEBI:17925"/>
        <dbReference type="EC" id="5.1.3.3"/>
    </reaction>
</comment>
<evidence type="ECO:0000256" key="8">
    <source>
        <dbReference type="ARBA" id="ARBA00023277"/>
    </source>
</evidence>
<evidence type="ECO:0000256" key="4">
    <source>
        <dbReference type="ARBA" id="ARBA00011245"/>
    </source>
</evidence>
<dbReference type="PANTHER" id="PTHR10091">
    <property type="entry name" value="ALDOSE-1-EPIMERASE"/>
    <property type="match status" value="1"/>
</dbReference>
<dbReference type="CDD" id="cd09019">
    <property type="entry name" value="galactose_mutarotase_like"/>
    <property type="match status" value="1"/>
</dbReference>
<dbReference type="GO" id="GO:0004034">
    <property type="term" value="F:aldose 1-epimerase activity"/>
    <property type="evidence" value="ECO:0007669"/>
    <property type="project" value="UniProtKB-EC"/>
</dbReference>
<dbReference type="InterPro" id="IPR014718">
    <property type="entry name" value="GH-type_carb-bd"/>
</dbReference>
<comment type="subcellular location">
    <subcellularLocation>
        <location evidence="1">Cytoplasm</location>
    </subcellularLocation>
</comment>
<evidence type="ECO:0000256" key="1">
    <source>
        <dbReference type="ARBA" id="ARBA00004496"/>
    </source>
</evidence>
<evidence type="ECO:0000256" key="5">
    <source>
        <dbReference type="ARBA" id="ARBA00022490"/>
    </source>
</evidence>
<feature type="region of interest" description="Disordered" evidence="13">
    <location>
        <begin position="43"/>
        <end position="79"/>
    </location>
</feature>
<evidence type="ECO:0000256" key="11">
    <source>
        <dbReference type="PIRSR" id="PIRSR005096-2"/>
    </source>
</evidence>
<gene>
    <name evidence="14" type="ORF">IN07_15275</name>
</gene>
<dbReference type="Gene3D" id="2.70.98.10">
    <property type="match status" value="1"/>
</dbReference>
<dbReference type="Pfam" id="PF01263">
    <property type="entry name" value="Aldose_epim"/>
    <property type="match status" value="1"/>
</dbReference>
<dbReference type="EC" id="5.1.3.3" evidence="9"/>
<dbReference type="Proteomes" id="UP000029713">
    <property type="component" value="Unassembled WGS sequence"/>
</dbReference>
<dbReference type="GO" id="GO:0006006">
    <property type="term" value="P:glucose metabolic process"/>
    <property type="evidence" value="ECO:0007669"/>
    <property type="project" value="TreeGrafter"/>
</dbReference>
<keyword evidence="8 9" id="KW-0119">Carbohydrate metabolism</keyword>
<comment type="subunit">
    <text evidence="4">Monomer.</text>
</comment>
<keyword evidence="6" id="KW-0597">Phosphoprotein</keyword>
<dbReference type="GO" id="GO:0005737">
    <property type="term" value="C:cytoplasm"/>
    <property type="evidence" value="ECO:0007669"/>
    <property type="project" value="UniProtKB-SubCell"/>
</dbReference>
<dbReference type="GO" id="GO:0030246">
    <property type="term" value="F:carbohydrate binding"/>
    <property type="evidence" value="ECO:0007669"/>
    <property type="project" value="InterPro"/>
</dbReference>
<feature type="active site" description="Proton donor" evidence="10">
    <location>
        <position position="242"/>
    </location>
</feature>
<keyword evidence="15" id="KW-1185">Reference proteome</keyword>
<dbReference type="PANTHER" id="PTHR10091:SF0">
    <property type="entry name" value="GALACTOSE MUTAROTASE"/>
    <property type="match status" value="1"/>
</dbReference>
<evidence type="ECO:0000313" key="14">
    <source>
        <dbReference type="EMBL" id="KGH45780.1"/>
    </source>
</evidence>
<dbReference type="NCBIfam" id="NF008277">
    <property type="entry name" value="PRK11055.1"/>
    <property type="match status" value="1"/>
</dbReference>
<evidence type="ECO:0000313" key="15">
    <source>
        <dbReference type="Proteomes" id="UP000029713"/>
    </source>
</evidence>
<dbReference type="AlphaFoldDB" id="A0A098Y5S3"/>
<dbReference type="STRING" id="1522368.IN07_15275"/>
<feature type="compositionally biased region" description="Low complexity" evidence="13">
    <location>
        <begin position="8"/>
        <end position="17"/>
    </location>
</feature>
<evidence type="ECO:0000256" key="9">
    <source>
        <dbReference type="PIRNR" id="PIRNR005096"/>
    </source>
</evidence>
<dbReference type="OrthoDB" id="9779408at2"/>
<dbReference type="UniPathway" id="UPA00242"/>
<keyword evidence="5" id="KW-0963">Cytoplasm</keyword>
<protein>
    <recommendedName>
        <fullName evidence="9">Aldose 1-epimerase</fullName>
        <ecNumber evidence="9">5.1.3.3</ecNumber>
    </recommendedName>
</protein>
<feature type="region of interest" description="Disordered" evidence="13">
    <location>
        <begin position="394"/>
        <end position="423"/>
    </location>
</feature>
<keyword evidence="7 9" id="KW-0413">Isomerase</keyword>
<dbReference type="InterPro" id="IPR011013">
    <property type="entry name" value="Gal_mutarotase_sf_dom"/>
</dbReference>
<feature type="compositionally biased region" description="Polar residues" evidence="13">
    <location>
        <begin position="396"/>
        <end position="423"/>
    </location>
</feature>
<dbReference type="InterPro" id="IPR008183">
    <property type="entry name" value="Aldose_1/G6P_1-epimerase"/>
</dbReference>
<feature type="binding site" evidence="12">
    <location>
        <begin position="142"/>
        <end position="143"/>
    </location>
    <ligand>
        <name>beta-D-galactose</name>
        <dbReference type="ChEBI" id="CHEBI:27667"/>
    </ligand>
</feature>
<accession>A0A098Y5S3</accession>
<proteinExistence type="inferred from homology"/>
<dbReference type="InterPro" id="IPR047215">
    <property type="entry name" value="Galactose_mutarotase-like"/>
</dbReference>
<organism evidence="14 15">
    <name type="scientific">Modestobacter caceresii</name>
    <dbReference type="NCBI Taxonomy" id="1522368"/>
    <lineage>
        <taxon>Bacteria</taxon>
        <taxon>Bacillati</taxon>
        <taxon>Actinomycetota</taxon>
        <taxon>Actinomycetes</taxon>
        <taxon>Geodermatophilales</taxon>
        <taxon>Geodermatophilaceae</taxon>
        <taxon>Modestobacter</taxon>
    </lineage>
</organism>
<evidence type="ECO:0000256" key="2">
    <source>
        <dbReference type="ARBA" id="ARBA00005028"/>
    </source>
</evidence>
<dbReference type="GO" id="GO:0033499">
    <property type="term" value="P:galactose catabolic process via UDP-galactose, Leloir pathway"/>
    <property type="evidence" value="ECO:0007669"/>
    <property type="project" value="TreeGrafter"/>
</dbReference>
<reference evidence="14 15" key="1">
    <citation type="submission" date="2014-07" db="EMBL/GenBank/DDBJ databases">
        <title>Biosystematic studies on Modestobacter strains isolated from extreme hyper-arid desert soil and from historic building.</title>
        <authorList>
            <person name="Bukarasam K."/>
            <person name="Bull A."/>
            <person name="Girard G."/>
            <person name="van Wezel G."/>
            <person name="Goodfellow M."/>
        </authorList>
    </citation>
    <scope>NUCLEOTIDE SEQUENCE [LARGE SCALE GENOMIC DNA]</scope>
    <source>
        <strain evidence="14 15">KNN45-2b</strain>
    </source>
</reference>
<comment type="pathway">
    <text evidence="2 9">Carbohydrate metabolism; hexose metabolism.</text>
</comment>
<sequence>MPGRATLPSSRQSAAAPSRRHRRRHWPLVATLSTGLLVGSAAAPAAAGEGHPGRGGGSDRGSASTTVEPFGTAPDGTPVERWTLSNGDMTVRVLTYGGVIQTLEVPDEDGDVENVVLGFPDVAGYASDADPYFGSLIGRYGNRIAGGTFDLAGETYQLPLNDGPNTLHGGPDGFDDRVWTATPVGNERVAALRLELVSPAGDQGFPGTLTTAVTYAMDAHNRLAVRYEATTDAPTVVNLTQHTYWNLGGEGSGTIYDHELKIDADAYTPVDETLIPTGEIAPVEGTPFDFREPTAIGERIRVADQQILYGQGYDHNWVLDREDDGAREGSDSEDALEKAAVLHDPDSGRTLTIATTEPGLQFYSGNFLDGTIVGTGGSVYRQGDGLALETQHFPDSPNQPEFPSTELQPGEEYQSTTVFMLSN</sequence>
<evidence type="ECO:0000256" key="13">
    <source>
        <dbReference type="SAM" id="MobiDB-lite"/>
    </source>
</evidence>
<comment type="caution">
    <text evidence="14">The sequence shown here is derived from an EMBL/GenBank/DDBJ whole genome shotgun (WGS) entry which is preliminary data.</text>
</comment>
<feature type="binding site" evidence="11">
    <location>
        <position position="314"/>
    </location>
    <ligand>
        <name>beta-D-galactose</name>
        <dbReference type="ChEBI" id="CHEBI:27667"/>
    </ligand>
</feature>
<dbReference type="EMBL" id="JPMX01000069">
    <property type="protein sequence ID" value="KGH45780.1"/>
    <property type="molecule type" value="Genomic_DNA"/>
</dbReference>
<evidence type="ECO:0000256" key="10">
    <source>
        <dbReference type="PIRSR" id="PIRSR005096-1"/>
    </source>
</evidence>
<feature type="active site" description="Proton acceptor" evidence="10">
    <location>
        <position position="389"/>
    </location>
</feature>
<evidence type="ECO:0000256" key="7">
    <source>
        <dbReference type="ARBA" id="ARBA00023235"/>
    </source>
</evidence>
<feature type="binding site" evidence="12">
    <location>
        <begin position="242"/>
        <end position="244"/>
    </location>
    <ligand>
        <name>beta-D-galactose</name>
        <dbReference type="ChEBI" id="CHEBI:27667"/>
    </ligand>
</feature>
<dbReference type="InterPro" id="IPR015443">
    <property type="entry name" value="Aldose_1-epimerase"/>
</dbReference>
<name>A0A098Y5S3_9ACTN</name>
<evidence type="ECO:0000256" key="12">
    <source>
        <dbReference type="PIRSR" id="PIRSR005096-3"/>
    </source>
</evidence>
<comment type="similarity">
    <text evidence="3 9">Belongs to the aldose epimerase family.</text>
</comment>
<evidence type="ECO:0000256" key="3">
    <source>
        <dbReference type="ARBA" id="ARBA00006206"/>
    </source>
</evidence>
<feature type="region of interest" description="Disordered" evidence="13">
    <location>
        <begin position="1"/>
        <end position="25"/>
    </location>
</feature>
<dbReference type="SUPFAM" id="SSF74650">
    <property type="entry name" value="Galactose mutarotase-like"/>
    <property type="match status" value="1"/>
</dbReference>
<dbReference type="PIRSF" id="PIRSF005096">
    <property type="entry name" value="GALM"/>
    <property type="match status" value="1"/>
</dbReference>